<feature type="region of interest" description="Disordered" evidence="1">
    <location>
        <begin position="18"/>
        <end position="54"/>
    </location>
</feature>
<dbReference type="EMBL" id="JADFTS010000002">
    <property type="protein sequence ID" value="KAF9621840.1"/>
    <property type="molecule type" value="Genomic_DNA"/>
</dbReference>
<evidence type="ECO:0000313" key="2">
    <source>
        <dbReference type="EMBL" id="KAF9621840.1"/>
    </source>
</evidence>
<name>A0A835IQ32_9MAGN</name>
<proteinExistence type="predicted"/>
<dbReference type="AlphaFoldDB" id="A0A835IQ32"/>
<accession>A0A835IQ32</accession>
<organism evidence="2 3">
    <name type="scientific">Coptis chinensis</name>
    <dbReference type="NCBI Taxonomy" id="261450"/>
    <lineage>
        <taxon>Eukaryota</taxon>
        <taxon>Viridiplantae</taxon>
        <taxon>Streptophyta</taxon>
        <taxon>Embryophyta</taxon>
        <taxon>Tracheophyta</taxon>
        <taxon>Spermatophyta</taxon>
        <taxon>Magnoliopsida</taxon>
        <taxon>Ranunculales</taxon>
        <taxon>Ranunculaceae</taxon>
        <taxon>Coptidoideae</taxon>
        <taxon>Coptis</taxon>
    </lineage>
</organism>
<gene>
    <name evidence="2" type="ORF">IFM89_028428</name>
</gene>
<keyword evidence="3" id="KW-1185">Reference proteome</keyword>
<dbReference type="Proteomes" id="UP000631114">
    <property type="component" value="Unassembled WGS sequence"/>
</dbReference>
<evidence type="ECO:0000256" key="1">
    <source>
        <dbReference type="SAM" id="MobiDB-lite"/>
    </source>
</evidence>
<comment type="caution">
    <text evidence="2">The sequence shown here is derived from an EMBL/GenBank/DDBJ whole genome shotgun (WGS) entry which is preliminary data.</text>
</comment>
<reference evidence="2 3" key="1">
    <citation type="submission" date="2020-10" db="EMBL/GenBank/DDBJ databases">
        <title>The Coptis chinensis genome and diversification of protoberbering-type alkaloids.</title>
        <authorList>
            <person name="Wang B."/>
            <person name="Shu S."/>
            <person name="Song C."/>
            <person name="Liu Y."/>
        </authorList>
    </citation>
    <scope>NUCLEOTIDE SEQUENCE [LARGE SCALE GENOMIC DNA]</scope>
    <source>
        <strain evidence="2">HL-2020</strain>
        <tissue evidence="2">Leaf</tissue>
    </source>
</reference>
<dbReference type="PANTHER" id="PTHR33785">
    <property type="entry name" value="OS06G0550800 PROTEIN"/>
    <property type="match status" value="1"/>
</dbReference>
<evidence type="ECO:0000313" key="3">
    <source>
        <dbReference type="Proteomes" id="UP000631114"/>
    </source>
</evidence>
<dbReference type="PANTHER" id="PTHR33785:SF12">
    <property type="entry name" value="DUF1685 FAMILY PROTEIN"/>
    <property type="match status" value="1"/>
</dbReference>
<sequence>MDLGFVFSEEDKNSSLVSIIPGLQRLGEKKHEEEEEEEEENEEEENESGVDEKKDVMVVSRPYLSEAWEFMDDRKEEKAPFMMMNWRFPSLSNEIDMKDHLRSWAHSVASAVR</sequence>
<dbReference type="OrthoDB" id="1911878at2759"/>
<protein>
    <submittedName>
        <fullName evidence="2">Uncharacterized protein</fullName>
    </submittedName>
</protein>
<feature type="compositionally biased region" description="Acidic residues" evidence="1">
    <location>
        <begin position="33"/>
        <end position="49"/>
    </location>
</feature>